<feature type="compositionally biased region" description="Basic and acidic residues" evidence="1">
    <location>
        <begin position="41"/>
        <end position="51"/>
    </location>
</feature>
<comment type="caution">
    <text evidence="2">The sequence shown here is derived from an EMBL/GenBank/DDBJ whole genome shotgun (WGS) entry which is preliminary data.</text>
</comment>
<name>A0A0N8PPA3_9BACL</name>
<protein>
    <submittedName>
        <fullName evidence="2">Uncharacterized protein</fullName>
    </submittedName>
</protein>
<evidence type="ECO:0000256" key="1">
    <source>
        <dbReference type="SAM" id="MobiDB-lite"/>
    </source>
</evidence>
<proteinExistence type="predicted"/>
<feature type="compositionally biased region" description="Basic and acidic residues" evidence="1">
    <location>
        <begin position="66"/>
        <end position="75"/>
    </location>
</feature>
<dbReference type="EMBL" id="LJCO01000045">
    <property type="protein sequence ID" value="KPV43765.1"/>
    <property type="molecule type" value="Genomic_DNA"/>
</dbReference>
<reference evidence="2 3" key="1">
    <citation type="submission" date="2015-09" db="EMBL/GenBank/DDBJ databases">
        <title>Draft genome sequence of Alicyclobacillus ferrooxydans DSM 22381.</title>
        <authorList>
            <person name="Hemp J."/>
        </authorList>
    </citation>
    <scope>NUCLEOTIDE SEQUENCE [LARGE SCALE GENOMIC DNA]</scope>
    <source>
        <strain evidence="2 3">TC-34</strain>
    </source>
</reference>
<accession>A0A0N8PPA3</accession>
<feature type="region of interest" description="Disordered" evidence="1">
    <location>
        <begin position="41"/>
        <end position="91"/>
    </location>
</feature>
<gene>
    <name evidence="2" type="ORF">AN477_10250</name>
</gene>
<dbReference type="Proteomes" id="UP000050482">
    <property type="component" value="Unassembled WGS sequence"/>
</dbReference>
<dbReference type="PATRIC" id="fig|471514.4.peg.5099"/>
<sequence>MRACTGAIWLPNVGWVRAMWQKEEQPSPSARSWTCSHCGADHDRDLEKDVKQNSQKTPGRPRKRRQAELAKDVEQNTKTAWSRTRKRREKT</sequence>
<keyword evidence="3" id="KW-1185">Reference proteome</keyword>
<evidence type="ECO:0000313" key="3">
    <source>
        <dbReference type="Proteomes" id="UP000050482"/>
    </source>
</evidence>
<organism evidence="2 3">
    <name type="scientific">Alicyclobacillus ferrooxydans</name>
    <dbReference type="NCBI Taxonomy" id="471514"/>
    <lineage>
        <taxon>Bacteria</taxon>
        <taxon>Bacillati</taxon>
        <taxon>Bacillota</taxon>
        <taxon>Bacilli</taxon>
        <taxon>Bacillales</taxon>
        <taxon>Alicyclobacillaceae</taxon>
        <taxon>Alicyclobacillus</taxon>
    </lineage>
</organism>
<evidence type="ECO:0000313" key="2">
    <source>
        <dbReference type="EMBL" id="KPV43765.1"/>
    </source>
</evidence>
<dbReference type="AlphaFoldDB" id="A0A0N8PPA3"/>